<dbReference type="Gene3D" id="1.10.260.40">
    <property type="entry name" value="lambda repressor-like DNA-binding domains"/>
    <property type="match status" value="1"/>
</dbReference>
<keyword evidence="1" id="KW-0238">DNA-binding</keyword>
<dbReference type="CDD" id="cd00093">
    <property type="entry name" value="HTH_XRE"/>
    <property type="match status" value="1"/>
</dbReference>
<gene>
    <name evidence="3" type="ORF">PNW85_17240</name>
</gene>
<dbReference type="Pfam" id="PF01381">
    <property type="entry name" value="HTH_3"/>
    <property type="match status" value="1"/>
</dbReference>
<reference evidence="3" key="1">
    <citation type="submission" date="2023-01" db="EMBL/GenBank/DDBJ databases">
        <title>Human gut microbiome strain richness.</title>
        <authorList>
            <person name="Chen-Liaw A."/>
        </authorList>
    </citation>
    <scope>NUCLEOTIDE SEQUENCE</scope>
    <source>
        <strain evidence="3">RTP21484st1_H11_RTP21484_190118</strain>
    </source>
</reference>
<evidence type="ECO:0000259" key="2">
    <source>
        <dbReference type="PROSITE" id="PS50943"/>
    </source>
</evidence>
<protein>
    <submittedName>
        <fullName evidence="3">Helix-turn-helix transcriptional regulator</fullName>
    </submittedName>
</protein>
<dbReference type="InterPro" id="IPR050807">
    <property type="entry name" value="TransReg_Diox_bact_type"/>
</dbReference>
<dbReference type="PANTHER" id="PTHR46797">
    <property type="entry name" value="HTH-TYPE TRANSCRIPTIONAL REGULATOR"/>
    <property type="match status" value="1"/>
</dbReference>
<evidence type="ECO:0000256" key="1">
    <source>
        <dbReference type="ARBA" id="ARBA00023125"/>
    </source>
</evidence>
<dbReference type="InterPro" id="IPR010982">
    <property type="entry name" value="Lambda_DNA-bd_dom_sf"/>
</dbReference>
<name>A0AAW6DHN2_MEDGN</name>
<dbReference type="Proteomes" id="UP001212160">
    <property type="component" value="Unassembled WGS sequence"/>
</dbReference>
<dbReference type="InterPro" id="IPR001387">
    <property type="entry name" value="Cro/C1-type_HTH"/>
</dbReference>
<dbReference type="GO" id="GO:0003677">
    <property type="term" value="F:DNA binding"/>
    <property type="evidence" value="ECO:0007669"/>
    <property type="project" value="UniProtKB-KW"/>
</dbReference>
<dbReference type="PANTHER" id="PTHR46797:SF1">
    <property type="entry name" value="METHYLPHOSPHONATE SYNTHASE"/>
    <property type="match status" value="1"/>
</dbReference>
<sequence>MKYLLLGENIQRVRKFRGMNQQELADAIGINMQSLSKIERGVNFPTFDTLEKITCALGVTPNELLSGEWKNTSHMEQEILKFLEREERLNVELAYGQHDNYFDSEEEWKEYELKKLREYIMDYIGSEDRQASDLYPIKQLIQRHKFQNMLDKYDDLYSLDLFGETIERHRNINPYEWNPIEGKIILNRHVDEDRESLSNVPTIEGFEDLKGIE</sequence>
<dbReference type="RefSeq" id="WP_272108236.1">
    <property type="nucleotide sequence ID" value="NZ_JAQMLA010000080.1"/>
</dbReference>
<evidence type="ECO:0000313" key="4">
    <source>
        <dbReference type="Proteomes" id="UP001212160"/>
    </source>
</evidence>
<feature type="domain" description="HTH cro/C1-type" evidence="2">
    <location>
        <begin position="10"/>
        <end position="64"/>
    </location>
</feature>
<dbReference type="SUPFAM" id="SSF47413">
    <property type="entry name" value="lambda repressor-like DNA-binding domains"/>
    <property type="match status" value="1"/>
</dbReference>
<dbReference type="EMBL" id="JAQMLA010000080">
    <property type="protein sequence ID" value="MDB8688379.1"/>
    <property type="molecule type" value="Genomic_DNA"/>
</dbReference>
<evidence type="ECO:0000313" key="3">
    <source>
        <dbReference type="EMBL" id="MDB8688379.1"/>
    </source>
</evidence>
<dbReference type="GO" id="GO:0005829">
    <property type="term" value="C:cytosol"/>
    <property type="evidence" value="ECO:0007669"/>
    <property type="project" value="TreeGrafter"/>
</dbReference>
<accession>A0AAW6DHN2</accession>
<proteinExistence type="predicted"/>
<organism evidence="3 4">
    <name type="scientific">Mediterraneibacter gnavus</name>
    <name type="common">Ruminococcus gnavus</name>
    <dbReference type="NCBI Taxonomy" id="33038"/>
    <lineage>
        <taxon>Bacteria</taxon>
        <taxon>Bacillati</taxon>
        <taxon>Bacillota</taxon>
        <taxon>Clostridia</taxon>
        <taxon>Lachnospirales</taxon>
        <taxon>Lachnospiraceae</taxon>
        <taxon>Mediterraneibacter</taxon>
    </lineage>
</organism>
<dbReference type="GO" id="GO:0003700">
    <property type="term" value="F:DNA-binding transcription factor activity"/>
    <property type="evidence" value="ECO:0007669"/>
    <property type="project" value="TreeGrafter"/>
</dbReference>
<dbReference type="AlphaFoldDB" id="A0AAW6DHN2"/>
<dbReference type="PROSITE" id="PS50943">
    <property type="entry name" value="HTH_CROC1"/>
    <property type="match status" value="1"/>
</dbReference>
<dbReference type="SMART" id="SM00530">
    <property type="entry name" value="HTH_XRE"/>
    <property type="match status" value="1"/>
</dbReference>
<comment type="caution">
    <text evidence="3">The sequence shown here is derived from an EMBL/GenBank/DDBJ whole genome shotgun (WGS) entry which is preliminary data.</text>
</comment>